<dbReference type="InterPro" id="IPR035979">
    <property type="entry name" value="RBD_domain_sf"/>
</dbReference>
<proteinExistence type="predicted"/>
<evidence type="ECO:0000259" key="5">
    <source>
        <dbReference type="PROSITE" id="PS50102"/>
    </source>
</evidence>
<evidence type="ECO:0000313" key="7">
    <source>
        <dbReference type="Proteomes" id="UP000824120"/>
    </source>
</evidence>
<gene>
    <name evidence="6" type="ORF">H5410_010129</name>
</gene>
<feature type="region of interest" description="Disordered" evidence="4">
    <location>
        <begin position="307"/>
        <end position="334"/>
    </location>
</feature>
<keyword evidence="2 3" id="KW-0694">RNA-binding</keyword>
<feature type="compositionally biased region" description="Pro residues" evidence="4">
    <location>
        <begin position="707"/>
        <end position="721"/>
    </location>
</feature>
<dbReference type="Gene3D" id="3.30.70.330">
    <property type="match status" value="2"/>
</dbReference>
<feature type="region of interest" description="Disordered" evidence="4">
    <location>
        <begin position="1"/>
        <end position="32"/>
    </location>
</feature>
<reference evidence="6 7" key="1">
    <citation type="submission" date="2020-09" db="EMBL/GenBank/DDBJ databases">
        <title>De no assembly of potato wild relative species, Solanum commersonii.</title>
        <authorList>
            <person name="Cho K."/>
        </authorList>
    </citation>
    <scope>NUCLEOTIDE SEQUENCE [LARGE SCALE GENOMIC DNA]</scope>
    <source>
        <strain evidence="6">LZ3.2</strain>
        <tissue evidence="6">Leaf</tissue>
    </source>
</reference>
<evidence type="ECO:0000256" key="2">
    <source>
        <dbReference type="ARBA" id="ARBA00022884"/>
    </source>
</evidence>
<organism evidence="6 7">
    <name type="scientific">Solanum commersonii</name>
    <name type="common">Commerson's wild potato</name>
    <name type="synonym">Commerson's nightshade</name>
    <dbReference type="NCBI Taxonomy" id="4109"/>
    <lineage>
        <taxon>Eukaryota</taxon>
        <taxon>Viridiplantae</taxon>
        <taxon>Streptophyta</taxon>
        <taxon>Embryophyta</taxon>
        <taxon>Tracheophyta</taxon>
        <taxon>Spermatophyta</taxon>
        <taxon>Magnoliopsida</taxon>
        <taxon>eudicotyledons</taxon>
        <taxon>Gunneridae</taxon>
        <taxon>Pentapetalae</taxon>
        <taxon>asterids</taxon>
        <taxon>lamiids</taxon>
        <taxon>Solanales</taxon>
        <taxon>Solanaceae</taxon>
        <taxon>Solanoideae</taxon>
        <taxon>Solaneae</taxon>
        <taxon>Solanum</taxon>
    </lineage>
</organism>
<dbReference type="SUPFAM" id="SSF54928">
    <property type="entry name" value="RNA-binding domain, RBD"/>
    <property type="match status" value="3"/>
</dbReference>
<dbReference type="Proteomes" id="UP000824120">
    <property type="component" value="Chromosome 2"/>
</dbReference>
<dbReference type="InterPro" id="IPR000504">
    <property type="entry name" value="RRM_dom"/>
</dbReference>
<evidence type="ECO:0000313" key="6">
    <source>
        <dbReference type="EMBL" id="KAG5624911.1"/>
    </source>
</evidence>
<dbReference type="InterPro" id="IPR012677">
    <property type="entry name" value="Nucleotide-bd_a/b_plait_sf"/>
</dbReference>
<feature type="domain" description="RRM" evidence="5">
    <location>
        <begin position="788"/>
        <end position="899"/>
    </location>
</feature>
<evidence type="ECO:0000256" key="4">
    <source>
        <dbReference type="SAM" id="MobiDB-lite"/>
    </source>
</evidence>
<dbReference type="PANTHER" id="PTHR24012">
    <property type="entry name" value="RNA BINDING PROTEIN"/>
    <property type="match status" value="1"/>
</dbReference>
<dbReference type="EMBL" id="JACXVP010000002">
    <property type="protein sequence ID" value="KAG5624911.1"/>
    <property type="molecule type" value="Genomic_DNA"/>
</dbReference>
<sequence length="946" mass="108528">MADIPESSLNQHPPEHIPISTPPPPPPPPPRRPMYVLRPLPMRQYLPVMLQRPQFLPVILPRYQFLPVMQLPPRPYPPALPPLLPLPTVVSQPQENVRRRRSIPPRLRWVEKWIPNNETTVMIKNIPFHYDRGLMIRFLDDFCLQENEKARYSNGENIHVFAYDYLYLPLDTIMNRIKGYAFVNFTDKRTLWNFILAFTDGVKVFPGSNRRVELAIAYIQGENALRRQFQSAKYASEAIGSLNPHAPEYIPITNPPPPLPTVDSPPQENVGRGRQRRNIHPTYVLLRRHQSLPVMLPTRPISPALPPLLPLPTVDSPPQENVGRGRQRRSIPPKLGGLEKLKETAVMIKNIPFHYKMTSSAGYGFVNFTDHRTLSNFFGHFSERVIAYPNSARSVQMGKDALVDRYKDTRFVCQSEECLPVRFNPPRNGSRESMQVITVGKFEGSSLNPHAPEYIPVSTLPPPLPPPPYVLLPLPPFPPAMLPPHPFPPAMILPHPFQPAMLPPLPPTTTVDSPPQENVRPRRQRRHIPPRLGGLVKHDVIPISSTHENKTTVMIKNIPYHYNREMLMQFLDEYCFLENQNARNSNGENFHVFAYDFLSLPMDYKNNRSIGYAFVNFTDHRTLWNFFWVFNDKLNVFPGSVKSVEIVAAKIQGKNALVNRFKNTRFMCKSERVLPVWFNPPRDGYGEWVQTITSLLNPHASEYIPISTPPPPPPPPPPTVDSPPRENVRPPLGEHPWLNIPPRLINDYVARKKFSPSIKGMRGGEWSRTDGPMKYGVIPISRSHKNVTTIVIKNIPYDYNREMLMQFLDEHCLLENQKARDSNGENIHVFAYDFLYLPMDFKSKMNKGYAFVNFTDERTVWNFFEVFDKLNVFPGSTWAVKIVAAKIQGKEALVNHFKNTRFVCELEEFLPVQFSPPRDGSGESVQMITVGEYKITPSCSDILKKP</sequence>
<feature type="compositionally biased region" description="Pro residues" evidence="4">
    <location>
        <begin position="20"/>
        <end position="32"/>
    </location>
</feature>
<dbReference type="OrthoDB" id="417481at2759"/>
<accession>A0A9J6ALL4</accession>
<dbReference type="InterPro" id="IPR007201">
    <property type="entry name" value="Mei2-like_Rrm_C"/>
</dbReference>
<protein>
    <recommendedName>
        <fullName evidence="5">RRM domain-containing protein</fullName>
    </recommendedName>
</protein>
<evidence type="ECO:0000256" key="1">
    <source>
        <dbReference type="ARBA" id="ARBA00022737"/>
    </source>
</evidence>
<dbReference type="GO" id="GO:0003723">
    <property type="term" value="F:RNA binding"/>
    <property type="evidence" value="ECO:0007669"/>
    <property type="project" value="UniProtKB-UniRule"/>
</dbReference>
<feature type="region of interest" description="Disordered" evidence="4">
    <location>
        <begin position="703"/>
        <end position="733"/>
    </location>
</feature>
<evidence type="ECO:0000256" key="3">
    <source>
        <dbReference type="PROSITE-ProRule" id="PRU00176"/>
    </source>
</evidence>
<dbReference type="Pfam" id="PF04059">
    <property type="entry name" value="RRM_2"/>
    <property type="match status" value="3"/>
</dbReference>
<keyword evidence="7" id="KW-1185">Reference proteome</keyword>
<keyword evidence="1" id="KW-0677">Repeat</keyword>
<comment type="caution">
    <text evidence="6">The sequence shown here is derived from an EMBL/GenBank/DDBJ whole genome shotgun (WGS) entry which is preliminary data.</text>
</comment>
<dbReference type="PROSITE" id="PS50102">
    <property type="entry name" value="RRM"/>
    <property type="match status" value="1"/>
</dbReference>
<dbReference type="AlphaFoldDB" id="A0A9J6ALL4"/>
<name>A0A9J6ALL4_SOLCO</name>